<evidence type="ECO:0000313" key="3">
    <source>
        <dbReference type="Proteomes" id="UP000324974"/>
    </source>
</evidence>
<dbReference type="OrthoDB" id="287646at2"/>
<proteinExistence type="predicted"/>
<dbReference type="RefSeq" id="WP_149114802.1">
    <property type="nucleotide sequence ID" value="NZ_CP042425.1"/>
</dbReference>
<protein>
    <recommendedName>
        <fullName evidence="4">TIGR03067 domain-containing protein</fullName>
    </recommendedName>
</protein>
<organism evidence="2 3">
    <name type="scientific">Limnoglobus roseus</name>
    <dbReference type="NCBI Taxonomy" id="2598579"/>
    <lineage>
        <taxon>Bacteria</taxon>
        <taxon>Pseudomonadati</taxon>
        <taxon>Planctomycetota</taxon>
        <taxon>Planctomycetia</taxon>
        <taxon>Gemmatales</taxon>
        <taxon>Gemmataceae</taxon>
        <taxon>Limnoglobus</taxon>
    </lineage>
</organism>
<evidence type="ECO:0008006" key="4">
    <source>
        <dbReference type="Google" id="ProtNLM"/>
    </source>
</evidence>
<accession>A0A5C1AQP1</accession>
<reference evidence="3" key="1">
    <citation type="submission" date="2019-08" db="EMBL/GenBank/DDBJ databases">
        <title>Limnoglobus roseus gen. nov., sp. nov., a novel freshwater planctomycete with a giant genome from the family Gemmataceae.</title>
        <authorList>
            <person name="Kulichevskaya I.S."/>
            <person name="Naumoff D.G."/>
            <person name="Miroshnikov K."/>
            <person name="Ivanova A."/>
            <person name="Philippov D.A."/>
            <person name="Hakobyan A."/>
            <person name="Rijpstra I.C."/>
            <person name="Sinninghe Damste J.S."/>
            <person name="Liesack W."/>
            <person name="Dedysh S.N."/>
        </authorList>
    </citation>
    <scope>NUCLEOTIDE SEQUENCE [LARGE SCALE GENOMIC DNA]</scope>
    <source>
        <strain evidence="3">PX52</strain>
    </source>
</reference>
<dbReference type="EMBL" id="CP042425">
    <property type="protein sequence ID" value="QEL20507.1"/>
    <property type="molecule type" value="Genomic_DNA"/>
</dbReference>
<feature type="signal peptide" evidence="1">
    <location>
        <begin position="1"/>
        <end position="20"/>
    </location>
</feature>
<gene>
    <name evidence="2" type="ORF">PX52LOC_07611</name>
</gene>
<keyword evidence="3" id="KW-1185">Reference proteome</keyword>
<dbReference type="AlphaFoldDB" id="A0A5C1AQP1"/>
<evidence type="ECO:0000256" key="1">
    <source>
        <dbReference type="SAM" id="SignalP"/>
    </source>
</evidence>
<dbReference type="Proteomes" id="UP000324974">
    <property type="component" value="Chromosome"/>
</dbReference>
<evidence type="ECO:0000313" key="2">
    <source>
        <dbReference type="EMBL" id="QEL20507.1"/>
    </source>
</evidence>
<sequence length="150" mass="14984">MLSYLLGTVVALGTMLSTPAAGETKGPEAKCLDGAWTVVCYEKGGEAQADSEGMAVKADSGTITCAGKDGKAAVTMKVVFAANGVAQVTEMAADGATTNAKAGVYVLTADYLAISLNAEPEATASDATGNAAGGSKKSRCSIILKRDAVK</sequence>
<keyword evidence="1" id="KW-0732">Signal</keyword>
<dbReference type="KEGG" id="lrs:PX52LOC_07611"/>
<feature type="chain" id="PRO_5022884444" description="TIGR03067 domain-containing protein" evidence="1">
    <location>
        <begin position="21"/>
        <end position="150"/>
    </location>
</feature>
<name>A0A5C1AQP1_9BACT</name>